<organism evidence="1">
    <name type="scientific">Arundo donax</name>
    <name type="common">Giant reed</name>
    <name type="synonym">Donax arundinaceus</name>
    <dbReference type="NCBI Taxonomy" id="35708"/>
    <lineage>
        <taxon>Eukaryota</taxon>
        <taxon>Viridiplantae</taxon>
        <taxon>Streptophyta</taxon>
        <taxon>Embryophyta</taxon>
        <taxon>Tracheophyta</taxon>
        <taxon>Spermatophyta</taxon>
        <taxon>Magnoliopsida</taxon>
        <taxon>Liliopsida</taxon>
        <taxon>Poales</taxon>
        <taxon>Poaceae</taxon>
        <taxon>PACMAD clade</taxon>
        <taxon>Arundinoideae</taxon>
        <taxon>Arundineae</taxon>
        <taxon>Arundo</taxon>
    </lineage>
</organism>
<evidence type="ECO:0000313" key="1">
    <source>
        <dbReference type="EMBL" id="JAD31218.1"/>
    </source>
</evidence>
<sequence length="17" mass="2095">MHVLFHSSVDFYRNETI</sequence>
<name>A0A0A8Z0M4_ARUDO</name>
<reference evidence="1" key="2">
    <citation type="journal article" date="2015" name="Data Brief">
        <title>Shoot transcriptome of the giant reed, Arundo donax.</title>
        <authorList>
            <person name="Barrero R.A."/>
            <person name="Guerrero F.D."/>
            <person name="Moolhuijzen P."/>
            <person name="Goolsby J.A."/>
            <person name="Tidwell J."/>
            <person name="Bellgard S.E."/>
            <person name="Bellgard M.I."/>
        </authorList>
    </citation>
    <scope>NUCLEOTIDE SEQUENCE</scope>
    <source>
        <tissue evidence="1">Shoot tissue taken approximately 20 cm above the soil surface</tissue>
    </source>
</reference>
<accession>A0A0A8Z0M4</accession>
<reference evidence="1" key="1">
    <citation type="submission" date="2014-09" db="EMBL/GenBank/DDBJ databases">
        <authorList>
            <person name="Magalhaes I.L.F."/>
            <person name="Oliveira U."/>
            <person name="Santos F.R."/>
            <person name="Vidigal T.H.D.A."/>
            <person name="Brescovit A.D."/>
            <person name="Santos A.J."/>
        </authorList>
    </citation>
    <scope>NUCLEOTIDE SEQUENCE</scope>
    <source>
        <tissue evidence="1">Shoot tissue taken approximately 20 cm above the soil surface</tissue>
    </source>
</reference>
<proteinExistence type="predicted"/>
<protein>
    <submittedName>
        <fullName evidence="1">Uncharacterized protein</fullName>
    </submittedName>
</protein>
<dbReference type="EMBL" id="GBRH01266677">
    <property type="protein sequence ID" value="JAD31218.1"/>
    <property type="molecule type" value="Transcribed_RNA"/>
</dbReference>
<dbReference type="AlphaFoldDB" id="A0A0A8Z0M4"/>